<evidence type="ECO:0000313" key="3">
    <source>
        <dbReference type="Proteomes" id="UP000887564"/>
    </source>
</evidence>
<organism evidence="3 4">
    <name type="scientific">Parascaris equorum</name>
    <name type="common">Equine roundworm</name>
    <dbReference type="NCBI Taxonomy" id="6256"/>
    <lineage>
        <taxon>Eukaryota</taxon>
        <taxon>Metazoa</taxon>
        <taxon>Ecdysozoa</taxon>
        <taxon>Nematoda</taxon>
        <taxon>Chromadorea</taxon>
        <taxon>Rhabditida</taxon>
        <taxon>Spirurina</taxon>
        <taxon>Ascaridomorpha</taxon>
        <taxon>Ascaridoidea</taxon>
        <taxon>Ascarididae</taxon>
        <taxon>Parascaris</taxon>
    </lineage>
</organism>
<evidence type="ECO:0000256" key="1">
    <source>
        <dbReference type="SAM" id="MobiDB-lite"/>
    </source>
</evidence>
<dbReference type="Gene3D" id="1.10.418.10">
    <property type="entry name" value="Calponin-like domain"/>
    <property type="match status" value="1"/>
</dbReference>
<dbReference type="GO" id="GO:0042060">
    <property type="term" value="P:wound healing"/>
    <property type="evidence" value="ECO:0007669"/>
    <property type="project" value="TreeGrafter"/>
</dbReference>
<dbReference type="AlphaFoldDB" id="A0A914RZR1"/>
<dbReference type="SUPFAM" id="SSF47576">
    <property type="entry name" value="Calponin-homology domain, CH-domain"/>
    <property type="match status" value="1"/>
</dbReference>
<protein>
    <submittedName>
        <fullName evidence="4">Calponin-homology (CH) domain-containing protein</fullName>
    </submittedName>
</protein>
<dbReference type="GO" id="GO:0005198">
    <property type="term" value="F:structural molecule activity"/>
    <property type="evidence" value="ECO:0007669"/>
    <property type="project" value="TreeGrafter"/>
</dbReference>
<dbReference type="PANTHER" id="PTHR23169">
    <property type="entry name" value="ENVOPLAKIN"/>
    <property type="match status" value="1"/>
</dbReference>
<feature type="compositionally biased region" description="Basic and acidic residues" evidence="1">
    <location>
        <begin position="1"/>
        <end position="23"/>
    </location>
</feature>
<accession>A0A914RZR1</accession>
<dbReference type="SUPFAM" id="SSF46966">
    <property type="entry name" value="Spectrin repeat"/>
    <property type="match status" value="1"/>
</dbReference>
<dbReference type="GO" id="GO:0005737">
    <property type="term" value="C:cytoplasm"/>
    <property type="evidence" value="ECO:0007669"/>
    <property type="project" value="TreeGrafter"/>
</dbReference>
<dbReference type="Pfam" id="PF00307">
    <property type="entry name" value="CH"/>
    <property type="match status" value="1"/>
</dbReference>
<dbReference type="SMART" id="SM00033">
    <property type="entry name" value="CH"/>
    <property type="match status" value="1"/>
</dbReference>
<dbReference type="InterPro" id="IPR043197">
    <property type="entry name" value="Plakin"/>
</dbReference>
<evidence type="ECO:0000259" key="2">
    <source>
        <dbReference type="PROSITE" id="PS50021"/>
    </source>
</evidence>
<dbReference type="GO" id="GO:0045104">
    <property type="term" value="P:intermediate filament cytoskeleton organization"/>
    <property type="evidence" value="ECO:0007669"/>
    <property type="project" value="InterPro"/>
</dbReference>
<feature type="domain" description="Calponin-homology (CH)" evidence="2">
    <location>
        <begin position="40"/>
        <end position="166"/>
    </location>
</feature>
<keyword evidence="3" id="KW-1185">Reference proteome</keyword>
<dbReference type="PANTHER" id="PTHR23169:SF23">
    <property type="entry name" value="SHORT STOP, ISOFORM H"/>
    <property type="match status" value="1"/>
</dbReference>
<dbReference type="GO" id="GO:0030056">
    <property type="term" value="C:hemidesmosome"/>
    <property type="evidence" value="ECO:0007669"/>
    <property type="project" value="TreeGrafter"/>
</dbReference>
<dbReference type="PROSITE" id="PS50021">
    <property type="entry name" value="CH"/>
    <property type="match status" value="1"/>
</dbReference>
<feature type="region of interest" description="Disordered" evidence="1">
    <location>
        <begin position="1"/>
        <end position="29"/>
    </location>
</feature>
<dbReference type="GO" id="GO:0016020">
    <property type="term" value="C:membrane"/>
    <property type="evidence" value="ECO:0007669"/>
    <property type="project" value="TreeGrafter"/>
</dbReference>
<name>A0A914RZR1_PAREQ</name>
<dbReference type="WBParaSite" id="PEQ_0001182301-mRNA-1">
    <property type="protein sequence ID" value="PEQ_0001182301-mRNA-1"/>
    <property type="gene ID" value="PEQ_0001182301"/>
</dbReference>
<dbReference type="GO" id="GO:0031122">
    <property type="term" value="P:cytoplasmic microtubule organization"/>
    <property type="evidence" value="ECO:0007669"/>
    <property type="project" value="TreeGrafter"/>
</dbReference>
<dbReference type="Proteomes" id="UP000887564">
    <property type="component" value="Unplaced"/>
</dbReference>
<reference evidence="4" key="1">
    <citation type="submission" date="2022-11" db="UniProtKB">
        <authorList>
            <consortium name="WormBaseParasite"/>
        </authorList>
    </citation>
    <scope>IDENTIFICATION</scope>
</reference>
<dbReference type="InterPro" id="IPR036872">
    <property type="entry name" value="CH_dom_sf"/>
</dbReference>
<dbReference type="GO" id="GO:0005882">
    <property type="term" value="C:intermediate filament"/>
    <property type="evidence" value="ECO:0007669"/>
    <property type="project" value="TreeGrafter"/>
</dbReference>
<sequence length="394" mass="46754">AREHFERKVQRVKKTRGERDSNRKSKKSKVSEVLSSVDGVSARDALLQWAQDVTRGYPGVNVRNFTSSWRDGLAFNAILHRYRPNLIQWSKYEEEMYEYEREACEWLNWVQRAIHLMDDRQMPTNVGELRRLQLELERFKSDDLPPKSKEKQRLADLYAELYNLFEGTEHMKIAPELSTQALDRAWQRLLAALSERFSVLDERAIDSSRPAELQRIIDAIIDDLVALESPILGFFEDVDQLKQSRHPEANDFYQQVYGLEQRRQSYMSRLRTQFMTRLGIRSETLIRESEQRRESIRRSTFGREKLTEMEFVEDLEQLESMFEEHKLDNHDIQDFRQNVDECIARQVIHRSRATSLATDGNFRHEIYRYDDYWRTVRDLGANLMGLQVSEYCGP</sequence>
<dbReference type="Gene3D" id="1.20.58.60">
    <property type="match status" value="1"/>
</dbReference>
<evidence type="ECO:0000313" key="4">
    <source>
        <dbReference type="WBParaSite" id="PEQ_0001182301-mRNA-1"/>
    </source>
</evidence>
<proteinExistence type="predicted"/>
<dbReference type="InterPro" id="IPR001715">
    <property type="entry name" value="CH_dom"/>
</dbReference>